<feature type="compositionally biased region" description="Basic and acidic residues" evidence="1">
    <location>
        <begin position="452"/>
        <end position="465"/>
    </location>
</feature>
<feature type="region of interest" description="Disordered" evidence="1">
    <location>
        <begin position="444"/>
        <end position="473"/>
    </location>
</feature>
<name>A0A836GRL2_LEIEN</name>
<feature type="compositionally biased region" description="Low complexity" evidence="1">
    <location>
        <begin position="1830"/>
        <end position="1843"/>
    </location>
</feature>
<feature type="region of interest" description="Disordered" evidence="1">
    <location>
        <begin position="952"/>
        <end position="1013"/>
    </location>
</feature>
<feature type="compositionally biased region" description="Basic and acidic residues" evidence="1">
    <location>
        <begin position="952"/>
        <end position="961"/>
    </location>
</feature>
<feature type="compositionally biased region" description="Polar residues" evidence="1">
    <location>
        <begin position="1230"/>
        <end position="1240"/>
    </location>
</feature>
<dbReference type="SUPFAM" id="SSF117281">
    <property type="entry name" value="Kelch motif"/>
    <property type="match status" value="2"/>
</dbReference>
<feature type="compositionally biased region" description="Polar residues" evidence="1">
    <location>
        <begin position="619"/>
        <end position="628"/>
    </location>
</feature>
<feature type="region of interest" description="Disordered" evidence="1">
    <location>
        <begin position="64"/>
        <end position="109"/>
    </location>
</feature>
<feature type="compositionally biased region" description="Polar residues" evidence="1">
    <location>
        <begin position="1857"/>
        <end position="1868"/>
    </location>
</feature>
<gene>
    <name evidence="2" type="ORF">CUR178_01513</name>
</gene>
<dbReference type="InterPro" id="IPR015915">
    <property type="entry name" value="Kelch-typ_b-propeller"/>
</dbReference>
<evidence type="ECO:0000256" key="1">
    <source>
        <dbReference type="SAM" id="MobiDB-lite"/>
    </source>
</evidence>
<dbReference type="GO" id="GO:0005737">
    <property type="term" value="C:cytoplasm"/>
    <property type="evidence" value="ECO:0007669"/>
    <property type="project" value="TreeGrafter"/>
</dbReference>
<feature type="region of interest" description="Disordered" evidence="1">
    <location>
        <begin position="1"/>
        <end position="26"/>
    </location>
</feature>
<dbReference type="RefSeq" id="XP_067689385.1">
    <property type="nucleotide sequence ID" value="XM_067833282.1"/>
</dbReference>
<organism evidence="2 3">
    <name type="scientific">Leishmania enriettii</name>
    <dbReference type="NCBI Taxonomy" id="5663"/>
    <lineage>
        <taxon>Eukaryota</taxon>
        <taxon>Discoba</taxon>
        <taxon>Euglenozoa</taxon>
        <taxon>Kinetoplastea</taxon>
        <taxon>Metakinetoplastina</taxon>
        <taxon>Trypanosomatida</taxon>
        <taxon>Trypanosomatidae</taxon>
        <taxon>Leishmaniinae</taxon>
        <taxon>Leishmania</taxon>
    </lineage>
</organism>
<dbReference type="EMBL" id="JAFHKP010000034">
    <property type="protein sequence ID" value="KAG5468678.1"/>
    <property type="molecule type" value="Genomic_DNA"/>
</dbReference>
<feature type="region of interest" description="Disordered" evidence="1">
    <location>
        <begin position="1424"/>
        <end position="1511"/>
    </location>
</feature>
<accession>A0A836GRL2</accession>
<feature type="compositionally biased region" description="Low complexity" evidence="1">
    <location>
        <begin position="1241"/>
        <end position="1264"/>
    </location>
</feature>
<reference evidence="2 3" key="1">
    <citation type="submission" date="2021-02" db="EMBL/GenBank/DDBJ databases">
        <title>Leishmania (Mundinia) enrietti genome sequencing and assembly.</title>
        <authorList>
            <person name="Almutairi H."/>
            <person name="Gatherer D."/>
        </authorList>
    </citation>
    <scope>NUCLEOTIDE SEQUENCE [LARGE SCALE GENOMIC DNA]</scope>
    <source>
        <strain evidence="2">CUR178</strain>
    </source>
</reference>
<feature type="region of interest" description="Disordered" evidence="1">
    <location>
        <begin position="1829"/>
        <end position="1905"/>
    </location>
</feature>
<feature type="compositionally biased region" description="Polar residues" evidence="1">
    <location>
        <begin position="1"/>
        <end position="15"/>
    </location>
</feature>
<feature type="compositionally biased region" description="Low complexity" evidence="1">
    <location>
        <begin position="86"/>
        <end position="100"/>
    </location>
</feature>
<dbReference type="Proteomes" id="UP000674179">
    <property type="component" value="Chromosome 34"/>
</dbReference>
<dbReference type="PANTHER" id="PTHR46461:SF2">
    <property type="entry name" value="ATTRACTIN"/>
    <property type="match status" value="1"/>
</dbReference>
<proteinExistence type="predicted"/>
<dbReference type="OrthoDB" id="10250130at2759"/>
<feature type="region of interest" description="Disordered" evidence="1">
    <location>
        <begin position="1193"/>
        <end position="1278"/>
    </location>
</feature>
<comment type="caution">
    <text evidence="2">The sequence shown here is derived from an EMBL/GenBank/DDBJ whole genome shotgun (WGS) entry which is preliminary data.</text>
</comment>
<sequence length="1905" mass="204747">MSNSSLPPQQRSETVQVELVSSGDSPIAQRAIRIEELLQQKNYTMDIGAGIALRLEELNAEQHYSDDDVDSASDDSADDEEGSGGSSAAGVGARDQTAAAAPPPGTRAADDWYDVLDALRREQVDVKRAAAEVQDAMRNPSEGEGRLVTRHLNEVRSAATPLKHFSNALSSAGKSIIADAAPRGELPPGATRREVWVSLAPTKSAHRHNYRVLRYVSYMPALDYRRYRPTALAFHAAASYLSRKDCGQRLLIYGGMSSGARSVQQELYEFSVLTGNWRRIEGRQLVPAGHYGHTVTVVESLDRLVVVGGIGPGGAAVSKKTMQEWVTDPLRAPRYRCLCPLLHSRTGHPAATLARAGGSNVPLPPTPTPTSIGFVSLLFDMNLNDQTWRAIQPAAPFPLAFHTTVHFGKELFVFGGLTESLRVSGQLLAVHSETYAVRLIQTSDRRGRRRSTRGEEAEGEQRGGDGDVDEAAGPGPRFLHTAVRYGPYMIVYGGYDTHNEVLGDCWAFDMANERWEQLRCRGEAVGRAGHECCVVGCRMLVTGGFESSLDEVGAGASAVTAVMELNLVPTMHEEHMWRAEVRVQPSLPPLAFTRCAPCGDGHSFLLFGGLTKQARHATRSQSAGNRSASAKRFTASPSEDESDTDDAAEGDASARHRRSSHKVSERGTFSGLWESFAPFDDGLVFTFPEKRHRRKRAKDESVVNALGVEVDPEELPEHFKAFVRRQEDFVKKKDAAATDIIRKTVLQEQENMGPTLYLTAEEIELLIHRSEECCVAFAETYKMDTLPSNVPDREERVHLIEDCISESRQVRDVMRSMKGSAPGVTAVKSKTHRKRAGQKFEDYSAAKPFRRVVVTHLIESINQHLSRMRRLNKALRTVEWPDKEGFLKAVDDMQKAVHSVSRAINGVLNKYVTRRVESLMKGVDRHREVMRLLTQVVEKNRHDKIWGVEAARDEKRHEQQRARAAVATPEQFASTASQALSKRRSPSAAARRGNSSTAMNKGRPTRTRSLGGGYHPDASKAFVFIMDQEWHELLSRAGKVEKCADQLRRYCEEGTVASGAAPPRRPVEGTLPMPLAGPEAPSLMTYPQLPLQAPVVTPTHAVAPPVLLPTGMPLTGLVASAAPERPQAEVPGSMECEAGTAKPCDVTIQHSNALRMATAKTAEEVRKAAVDFHAALTQAAAAMLPALSASPALPPNASHSIAKPSQTARDADASAHDIPAVRSSHLAAVPTTSAVAMGTQSSPPRTRSSSSSRSSRSSSSSRSSVPAATAVKHGPSAPLATVDSLRLQKPVTALLGQDSGTALAKTVPQPHLTSAAAPSHDVATDVEHGSCSAKATSGAPPPACVARRHAVSLSALRPILEAKVSLLKLQDKVTQIRVNEWDGRDLAGAPQDVRVEELFRRLSKLLAGVAQCIIASLLTKAGARPPRTRTAPVLVGPPPRRSRSEAATGERGMKGPAARGISRSRSHASAPGARADSTPVVLPQASFPAVGDSEGRSFPQGDCAASGPLHTTADAGARDALRLMPLPPPSHDDDGDGGHWWPAKVSRSSDSGAAGVPLVSNEALLRDVAPAAATSTSAAQSSAVEVHPVYPDVRTLPNASPPNVLYDSAAAPIIAGPWAPTLGSMGTSRSVPVAIPAPIVALGVVPKVVMPAAANDMCTDDLGASSTTQSQLQRRRSTIASLMQLRHPSQSRLGNESFGSGMPSSCDGREPVTREPATSITQGNFVVNAEYLRRVEPHALLAAAAAEEHRQGGDDDLQHAWADVDEDYFYFGRRLETRMAPTETVVSGPPFISTRPSGGVGVSPPVGTVLGSRRMNAELVVPPMGGRVGVAPASTVPRASSSTARRRHSDHQASDHYLSSTASQSLKSHTARPVVRKEGAKHRFYTPGELQLMEARERLRSKPPK</sequence>
<dbReference type="FunFam" id="2.120.10.80:FF:000211">
    <property type="entry name" value="attractin-like protein 1"/>
    <property type="match status" value="1"/>
</dbReference>
<feature type="compositionally biased region" description="Acidic residues" evidence="1">
    <location>
        <begin position="67"/>
        <end position="82"/>
    </location>
</feature>
<feature type="compositionally biased region" description="Acidic residues" evidence="1">
    <location>
        <begin position="638"/>
        <end position="649"/>
    </location>
</feature>
<dbReference type="PANTHER" id="PTHR46461">
    <property type="entry name" value="KELCH DOMAIN-CONTAINING PROTEIN 3"/>
    <property type="match status" value="1"/>
</dbReference>
<dbReference type="Pfam" id="PF24681">
    <property type="entry name" value="Kelch_KLHDC2_KLHL20_DRC7"/>
    <property type="match status" value="1"/>
</dbReference>
<feature type="region of interest" description="Disordered" evidence="1">
    <location>
        <begin position="616"/>
        <end position="664"/>
    </location>
</feature>
<evidence type="ECO:0000313" key="3">
    <source>
        <dbReference type="Proteomes" id="UP000674179"/>
    </source>
</evidence>
<dbReference type="KEGG" id="lenr:94168792"/>
<protein>
    <submittedName>
        <fullName evidence="2">Uncharacterized protein</fullName>
    </submittedName>
</protein>
<feature type="compositionally biased region" description="Low complexity" evidence="1">
    <location>
        <begin position="986"/>
        <end position="996"/>
    </location>
</feature>
<dbReference type="Gene3D" id="2.120.10.80">
    <property type="entry name" value="Kelch-type beta propeller"/>
    <property type="match status" value="2"/>
</dbReference>
<feature type="region of interest" description="Disordered" evidence="1">
    <location>
        <begin position="1690"/>
        <end position="1716"/>
    </location>
</feature>
<feature type="compositionally biased region" description="Basic and acidic residues" evidence="1">
    <location>
        <begin position="1894"/>
        <end position="1905"/>
    </location>
</feature>
<dbReference type="InterPro" id="IPR052637">
    <property type="entry name" value="KLHDC3-like"/>
</dbReference>
<evidence type="ECO:0000313" key="2">
    <source>
        <dbReference type="EMBL" id="KAG5468678.1"/>
    </source>
</evidence>
<dbReference type="GO" id="GO:0003682">
    <property type="term" value="F:chromatin binding"/>
    <property type="evidence" value="ECO:0007669"/>
    <property type="project" value="InterPro"/>
</dbReference>
<dbReference type="GeneID" id="94168792"/>
<keyword evidence="3" id="KW-1185">Reference proteome</keyword>